<comment type="catalytic activity">
    <reaction evidence="6">
        <text>(6R)-5,10-methylene-5,6,7,8-tetrahydrofolate + 3-methyl-2-oxobutanoate + H2O = 2-dehydropantoate + (6S)-5,6,7,8-tetrahydrofolate</text>
        <dbReference type="Rhea" id="RHEA:11824"/>
        <dbReference type="ChEBI" id="CHEBI:11561"/>
        <dbReference type="ChEBI" id="CHEBI:11851"/>
        <dbReference type="ChEBI" id="CHEBI:15377"/>
        <dbReference type="ChEBI" id="CHEBI:15636"/>
        <dbReference type="ChEBI" id="CHEBI:57453"/>
        <dbReference type="EC" id="2.1.2.11"/>
    </reaction>
</comment>
<keyword evidence="4 6" id="KW-0808">Transferase</keyword>
<feature type="binding site" evidence="6">
    <location>
        <begin position="45"/>
        <end position="46"/>
    </location>
    <ligand>
        <name>3-methyl-2-oxobutanoate</name>
        <dbReference type="ChEBI" id="CHEBI:11851"/>
    </ligand>
</feature>
<keyword evidence="8" id="KW-1185">Reference proteome</keyword>
<feature type="active site" description="Proton acceptor" evidence="6">
    <location>
        <position position="183"/>
    </location>
</feature>
<evidence type="ECO:0000256" key="6">
    <source>
        <dbReference type="HAMAP-Rule" id="MF_00156"/>
    </source>
</evidence>
<dbReference type="RefSeq" id="WP_373657064.1">
    <property type="nucleotide sequence ID" value="NZ_JBGUAW010000012.1"/>
</dbReference>
<keyword evidence="6" id="KW-0460">Magnesium</keyword>
<evidence type="ECO:0000313" key="7">
    <source>
        <dbReference type="EMBL" id="MFA9462274.1"/>
    </source>
</evidence>
<comment type="subcellular location">
    <subcellularLocation>
        <location evidence="6">Cytoplasm</location>
    </subcellularLocation>
</comment>
<dbReference type="SUPFAM" id="SSF51621">
    <property type="entry name" value="Phosphoenolpyruvate/pyruvate domain"/>
    <property type="match status" value="1"/>
</dbReference>
<feature type="binding site" evidence="6">
    <location>
        <position position="84"/>
    </location>
    <ligand>
        <name>Mg(2+)</name>
        <dbReference type="ChEBI" id="CHEBI:18420"/>
    </ligand>
</feature>
<dbReference type="PIRSF" id="PIRSF000388">
    <property type="entry name" value="Pantoate_hydroxy_MeTrfase"/>
    <property type="match status" value="1"/>
</dbReference>
<dbReference type="Pfam" id="PF02548">
    <property type="entry name" value="Pantoate_transf"/>
    <property type="match status" value="1"/>
</dbReference>
<dbReference type="NCBIfam" id="TIGR00222">
    <property type="entry name" value="panB"/>
    <property type="match status" value="1"/>
</dbReference>
<dbReference type="PANTHER" id="PTHR20881">
    <property type="entry name" value="3-METHYL-2-OXOBUTANOATE HYDROXYMETHYLTRANSFERASE"/>
    <property type="match status" value="1"/>
</dbReference>
<keyword evidence="5 6" id="KW-0479">Metal-binding</keyword>
<comment type="function">
    <text evidence="6">Catalyzes the reversible reaction in which hydroxymethyl group from 5,10-methylenetetrahydrofolate is transferred onto alpha-ketoisovalerate to form ketopantoate.</text>
</comment>
<dbReference type="Proteomes" id="UP001575181">
    <property type="component" value="Unassembled WGS sequence"/>
</dbReference>
<reference evidence="7 8" key="1">
    <citation type="submission" date="2024-08" db="EMBL/GenBank/DDBJ databases">
        <title>Whole-genome sequencing of halo(alkali)philic microorganisms from hypersaline lakes.</title>
        <authorList>
            <person name="Sorokin D.Y."/>
            <person name="Merkel A.Y."/>
            <person name="Messina E."/>
            <person name="Yakimov M."/>
        </authorList>
    </citation>
    <scope>NUCLEOTIDE SEQUENCE [LARGE SCALE GENOMIC DNA]</scope>
    <source>
        <strain evidence="7 8">Cl-TMA</strain>
    </source>
</reference>
<evidence type="ECO:0000256" key="2">
    <source>
        <dbReference type="ARBA" id="ARBA00011424"/>
    </source>
</evidence>
<dbReference type="GO" id="GO:0003864">
    <property type="term" value="F:3-methyl-2-oxobutanoate hydroxymethyltransferase activity"/>
    <property type="evidence" value="ECO:0007669"/>
    <property type="project" value="UniProtKB-EC"/>
</dbReference>
<protein>
    <recommendedName>
        <fullName evidence="6">3-methyl-2-oxobutanoate hydroxymethyltransferase</fullName>
        <ecNumber evidence="6">2.1.2.11</ecNumber>
    </recommendedName>
    <alternativeName>
        <fullName evidence="6">Ketopantoate hydroxymethyltransferase</fullName>
        <shortName evidence="6">KPHMT</shortName>
    </alternativeName>
</protein>
<feature type="binding site" evidence="6">
    <location>
        <position position="116"/>
    </location>
    <ligand>
        <name>Mg(2+)</name>
        <dbReference type="ChEBI" id="CHEBI:18420"/>
    </ligand>
</feature>
<evidence type="ECO:0000256" key="3">
    <source>
        <dbReference type="ARBA" id="ARBA00022655"/>
    </source>
</evidence>
<dbReference type="EMBL" id="JBGUAW010000012">
    <property type="protein sequence ID" value="MFA9462274.1"/>
    <property type="molecule type" value="Genomic_DNA"/>
</dbReference>
<evidence type="ECO:0000256" key="1">
    <source>
        <dbReference type="ARBA" id="ARBA00008676"/>
    </source>
</evidence>
<accession>A0ABV4TYX1</accession>
<keyword evidence="3 6" id="KW-0566">Pantothenate biosynthesis</keyword>
<feature type="binding site" evidence="6">
    <location>
        <position position="84"/>
    </location>
    <ligand>
        <name>3-methyl-2-oxobutanoate</name>
        <dbReference type="ChEBI" id="CHEBI:11851"/>
    </ligand>
</feature>
<evidence type="ECO:0000256" key="5">
    <source>
        <dbReference type="ARBA" id="ARBA00022723"/>
    </source>
</evidence>
<dbReference type="InterPro" id="IPR015813">
    <property type="entry name" value="Pyrv/PenolPyrv_kinase-like_dom"/>
</dbReference>
<comment type="subunit">
    <text evidence="2 6">Homodecamer; pentamer of dimers.</text>
</comment>
<evidence type="ECO:0000313" key="8">
    <source>
        <dbReference type="Proteomes" id="UP001575181"/>
    </source>
</evidence>
<evidence type="ECO:0000256" key="4">
    <source>
        <dbReference type="ARBA" id="ARBA00022679"/>
    </source>
</evidence>
<dbReference type="InterPro" id="IPR003700">
    <property type="entry name" value="Pantoate_hydroxy_MeTrfase"/>
</dbReference>
<dbReference type="InterPro" id="IPR040442">
    <property type="entry name" value="Pyrv_kinase-like_dom_sf"/>
</dbReference>
<comment type="similarity">
    <text evidence="1 6">Belongs to the PanB family.</text>
</comment>
<feature type="binding site" evidence="6">
    <location>
        <position position="45"/>
    </location>
    <ligand>
        <name>Mg(2+)</name>
        <dbReference type="ChEBI" id="CHEBI:18420"/>
    </ligand>
</feature>
<dbReference type="Gene3D" id="3.20.20.60">
    <property type="entry name" value="Phosphoenolpyruvate-binding domains"/>
    <property type="match status" value="1"/>
</dbReference>
<comment type="cofactor">
    <cofactor evidence="6">
        <name>Mg(2+)</name>
        <dbReference type="ChEBI" id="CHEBI:18420"/>
    </cofactor>
    <text evidence="6">Binds 1 Mg(2+) ion per subunit.</text>
</comment>
<gene>
    <name evidence="6 7" type="primary">panB</name>
    <name evidence="7" type="ORF">ACERLL_15775</name>
</gene>
<dbReference type="HAMAP" id="MF_00156">
    <property type="entry name" value="PanB"/>
    <property type="match status" value="1"/>
</dbReference>
<organism evidence="7 8">
    <name type="scientific">Thiohalorhabdus methylotrophus</name>
    <dbReference type="NCBI Taxonomy" id="3242694"/>
    <lineage>
        <taxon>Bacteria</taxon>
        <taxon>Pseudomonadati</taxon>
        <taxon>Pseudomonadota</taxon>
        <taxon>Gammaproteobacteria</taxon>
        <taxon>Thiohalorhabdales</taxon>
        <taxon>Thiohalorhabdaceae</taxon>
        <taxon>Thiohalorhabdus</taxon>
    </lineage>
</organism>
<keyword evidence="6" id="KW-0963">Cytoplasm</keyword>
<dbReference type="CDD" id="cd06557">
    <property type="entry name" value="KPHMT-like"/>
    <property type="match status" value="1"/>
</dbReference>
<dbReference type="PANTHER" id="PTHR20881:SF0">
    <property type="entry name" value="3-METHYL-2-OXOBUTANOATE HYDROXYMETHYLTRANSFERASE"/>
    <property type="match status" value="1"/>
</dbReference>
<comment type="pathway">
    <text evidence="6">Cofactor biosynthesis; (R)-pantothenate biosynthesis; (R)-pantoate from 3-methyl-2-oxobutanoate: step 1/2.</text>
</comment>
<feature type="binding site" evidence="6">
    <location>
        <position position="114"/>
    </location>
    <ligand>
        <name>3-methyl-2-oxobutanoate</name>
        <dbReference type="ChEBI" id="CHEBI:11851"/>
    </ligand>
</feature>
<sequence>MSALTVDNLHKSRDGQEPLAAITAYDYTFARLADEAGVDILLVGDTVGMVVQGESTTLPVTLDQMVYHTRCVTRGRSRALVVADLPFRAYKSSPAQALDSATRLMAEGGCEMVKLEGGAPMVETVAFLQDRDIPVMGHLGLTPQSVHQFGGFRVQGREPERAAALVEEAMDMEQAGARALLLEAVPRDVARRVTESVSIPVIGIGAGRDCDGQVLVLHDALGLFEGFQPRFAKQYLDGAATVREAIGSFCQEVRSGAFPTKEHSFE</sequence>
<proteinExistence type="inferred from homology"/>
<dbReference type="EC" id="2.1.2.11" evidence="6"/>
<dbReference type="NCBIfam" id="NF001452">
    <property type="entry name" value="PRK00311.1"/>
    <property type="match status" value="1"/>
</dbReference>
<name>A0ABV4TYX1_9GAMM</name>
<comment type="caution">
    <text evidence="7">The sequence shown here is derived from an EMBL/GenBank/DDBJ whole genome shotgun (WGS) entry which is preliminary data.</text>
</comment>